<dbReference type="InterPro" id="IPR040982">
    <property type="entry name" value="DNA_pol3_finger"/>
</dbReference>
<dbReference type="EC" id="2.7.7.7" evidence="2"/>
<dbReference type="PANTHER" id="PTHR32294:SF0">
    <property type="entry name" value="DNA POLYMERASE III SUBUNIT ALPHA"/>
    <property type="match status" value="1"/>
</dbReference>
<dbReference type="GO" id="GO:0006260">
    <property type="term" value="P:DNA replication"/>
    <property type="evidence" value="ECO:0007669"/>
    <property type="project" value="UniProtKB-KW"/>
</dbReference>
<dbReference type="Gene3D" id="1.10.150.870">
    <property type="match status" value="1"/>
</dbReference>
<evidence type="ECO:0000256" key="2">
    <source>
        <dbReference type="ARBA" id="ARBA00012417"/>
    </source>
</evidence>
<dbReference type="GO" id="GO:0008408">
    <property type="term" value="F:3'-5' exonuclease activity"/>
    <property type="evidence" value="ECO:0007669"/>
    <property type="project" value="InterPro"/>
</dbReference>
<proteinExistence type="predicted"/>
<dbReference type="EMBL" id="LNQE01000898">
    <property type="protein sequence ID" value="KUG23566.1"/>
    <property type="molecule type" value="Genomic_DNA"/>
</dbReference>
<dbReference type="GO" id="GO:0003676">
    <property type="term" value="F:nucleic acid binding"/>
    <property type="evidence" value="ECO:0007669"/>
    <property type="project" value="InterPro"/>
</dbReference>
<dbReference type="NCBIfam" id="NF004226">
    <property type="entry name" value="PRK05673.1"/>
    <property type="match status" value="1"/>
</dbReference>
<keyword evidence="6" id="KW-0235">DNA replication</keyword>
<evidence type="ECO:0000256" key="9">
    <source>
        <dbReference type="SAM" id="MobiDB-lite"/>
    </source>
</evidence>
<dbReference type="AlphaFoldDB" id="A0A0W8FS72"/>
<feature type="compositionally biased region" description="Basic and acidic residues" evidence="9">
    <location>
        <begin position="898"/>
        <end position="910"/>
    </location>
</feature>
<dbReference type="Pfam" id="PF01336">
    <property type="entry name" value="tRNA_anti-codon"/>
    <property type="match status" value="1"/>
</dbReference>
<dbReference type="InterPro" id="IPR004805">
    <property type="entry name" value="DnaE2/DnaE/PolC"/>
</dbReference>
<dbReference type="Gene3D" id="3.20.20.140">
    <property type="entry name" value="Metal-dependent hydrolases"/>
    <property type="match status" value="1"/>
</dbReference>
<comment type="catalytic activity">
    <reaction evidence="8">
        <text>DNA(n) + a 2'-deoxyribonucleoside 5'-triphosphate = DNA(n+1) + diphosphate</text>
        <dbReference type="Rhea" id="RHEA:22508"/>
        <dbReference type="Rhea" id="RHEA-COMP:17339"/>
        <dbReference type="Rhea" id="RHEA-COMP:17340"/>
        <dbReference type="ChEBI" id="CHEBI:33019"/>
        <dbReference type="ChEBI" id="CHEBI:61560"/>
        <dbReference type="ChEBI" id="CHEBI:173112"/>
        <dbReference type="EC" id="2.7.7.7"/>
    </reaction>
</comment>
<dbReference type="Pfam" id="PF02811">
    <property type="entry name" value="PHP"/>
    <property type="match status" value="1"/>
</dbReference>
<dbReference type="InterPro" id="IPR041931">
    <property type="entry name" value="DNA_pol3_alpha_thumb_dom"/>
</dbReference>
<evidence type="ECO:0000256" key="6">
    <source>
        <dbReference type="ARBA" id="ARBA00022705"/>
    </source>
</evidence>
<dbReference type="SMART" id="SM00481">
    <property type="entry name" value="POLIIIAc"/>
    <property type="match status" value="1"/>
</dbReference>
<comment type="caution">
    <text evidence="11">The sequence shown here is derived from an EMBL/GenBank/DDBJ whole genome shotgun (WGS) entry which is preliminary data.</text>
</comment>
<feature type="domain" description="Polymerase/histidinol phosphatase N-terminal" evidence="10">
    <location>
        <begin position="7"/>
        <end position="74"/>
    </location>
</feature>
<dbReference type="InterPro" id="IPR003141">
    <property type="entry name" value="Pol/His_phosphatase_N"/>
</dbReference>
<dbReference type="CDD" id="cd12113">
    <property type="entry name" value="PHP_PolIIIA_DnaE3"/>
    <property type="match status" value="1"/>
</dbReference>
<comment type="subcellular location">
    <subcellularLocation>
        <location evidence="1">Cytoplasm</location>
    </subcellularLocation>
</comment>
<evidence type="ECO:0000259" key="10">
    <source>
        <dbReference type="SMART" id="SM00481"/>
    </source>
</evidence>
<evidence type="ECO:0000256" key="5">
    <source>
        <dbReference type="ARBA" id="ARBA00022695"/>
    </source>
</evidence>
<dbReference type="InterPro" id="IPR016195">
    <property type="entry name" value="Pol/histidinol_Pase-like"/>
</dbReference>
<name>A0A0W8FS72_9ZZZZ</name>
<keyword evidence="5 11" id="KW-0548">Nucleotidyltransferase</keyword>
<accession>A0A0W8FS72</accession>
<dbReference type="InterPro" id="IPR004013">
    <property type="entry name" value="PHP_dom"/>
</dbReference>
<dbReference type="GO" id="GO:0003887">
    <property type="term" value="F:DNA-directed DNA polymerase activity"/>
    <property type="evidence" value="ECO:0007669"/>
    <property type="project" value="UniProtKB-KW"/>
</dbReference>
<evidence type="ECO:0000313" key="11">
    <source>
        <dbReference type="EMBL" id="KUG23566.1"/>
    </source>
</evidence>
<dbReference type="Gene3D" id="1.10.10.1600">
    <property type="entry name" value="Bacterial DNA polymerase III alpha subunit, thumb domain"/>
    <property type="match status" value="1"/>
</dbReference>
<dbReference type="CDD" id="cd04485">
    <property type="entry name" value="DnaE_OBF"/>
    <property type="match status" value="1"/>
</dbReference>
<dbReference type="PANTHER" id="PTHR32294">
    <property type="entry name" value="DNA POLYMERASE III SUBUNIT ALPHA"/>
    <property type="match status" value="1"/>
</dbReference>
<sequence length="1155" mass="130739">MKHSDFVHLHLHTQYSLLDGMIRLEDLFKKAREYKMPAIAITDHGNMFGAIDFYQQAYKHGIKPIIGCELYVAPNKLTDRTAGETSKHLIVLVKNMQGYKNLMKLTTTSYLNGFYYRPRVDKDLLKECHEGLIASSACLQGEIAELITQGNIEGAKKAALQYQDIFGEGNFYLELMENGIAEQKIANAGLIEISNELSIPLLATNDCHYLEREHAEAHDVLLCIQTGKTIKDTDRMSLSTDQFYFRSPEEMHQLFSLTPEALSNTVNIAEKCNLSLEFGKFYLPKFEVKNQEESLNDYLERKAKEGLEKLFPLILKDHQGNEKAIKDKYEKRLSEELEIIKKMGFAGYFLIVSDFVKHAKHNNIPVGPGRGSAPGSLVAYAIRITNIDPIRYNLFFERFLNPDRITMPDIDIDFCQEGRDEIIKYVTEKYGKDKVSQIITFGKMQAKAVVRDVGRALDIPYSEADRIAKLIPNTLNITLNEAIKIEPRLAQEEKNNPQIAKLLSLSRILEGINRHASTHAAGVVISDVPLVERVPLCSPKDDVVSQYSMNDIQTVGLTKFDFLGLKTLTVIKNTLNFIKESTGIDIDIDNLPLDDKKTYDLLGKGETDGIFQLESSGMRDLSINLKPDRIEDIIALIALYRPGPMKMLPEFTARKQGKTKISYELPQLEAILKETYGIILYQEQVMQIASIIGGYTMSEADTLRKVMSKKKAADMDKEKPKFLEGAKKHKINENKAKTIWEQMETFAEYGFNKSHSTSYAIIAYQTAYLKAHYPAAFMAALLTSEKDNRDKIIKYMTACKELGINILPPDINESQRDFTISGENIRFGMAAIKNVGLSAVDSIISVRKEEKFTSFMDFLTRVDLRKVNKRVIESLIKCGAFDSLGYKRHQLMQHYEEAMEEAQRNQKEKQSNQSSFFDQLSAGSPSENNGVNSYQIPDDVPEWDHKKLLSIEREALGFYITGHPLLRFADKLKYVTNADSGNLNTKNDKDTVTIAGVVSGINEKTTKRKDVMCYITMEDLQGSINIIFFAELYKKYYSLLHEEEPIVVKGTIDVVGSEETPKIIALEVTSLSKSLENPFKQVRFMVDASKISAETISSLISSMKKYHGKYDSYMHILNGKSETIVYLGDDFRLDINDKLKKDADSILGEGATIYS</sequence>
<evidence type="ECO:0000256" key="4">
    <source>
        <dbReference type="ARBA" id="ARBA00022679"/>
    </source>
</evidence>
<evidence type="ECO:0000256" key="1">
    <source>
        <dbReference type="ARBA" id="ARBA00004496"/>
    </source>
</evidence>
<dbReference type="Gene3D" id="2.40.50.140">
    <property type="entry name" value="Nucleic acid-binding proteins"/>
    <property type="match status" value="1"/>
</dbReference>
<feature type="compositionally biased region" description="Polar residues" evidence="9">
    <location>
        <begin position="911"/>
        <end position="933"/>
    </location>
</feature>
<reference evidence="11" key="1">
    <citation type="journal article" date="2015" name="Proc. Natl. Acad. Sci. U.S.A.">
        <title>Networks of energetic and metabolic interactions define dynamics in microbial communities.</title>
        <authorList>
            <person name="Embree M."/>
            <person name="Liu J.K."/>
            <person name="Al-Bassam M.M."/>
            <person name="Zengler K."/>
        </authorList>
    </citation>
    <scope>NUCLEOTIDE SEQUENCE</scope>
</reference>
<keyword evidence="4 11" id="KW-0808">Transferase</keyword>
<dbReference type="InterPro" id="IPR012340">
    <property type="entry name" value="NA-bd_OB-fold"/>
</dbReference>
<evidence type="ECO:0000256" key="7">
    <source>
        <dbReference type="ARBA" id="ARBA00022932"/>
    </source>
</evidence>
<dbReference type="Pfam" id="PF14579">
    <property type="entry name" value="HHH_6"/>
    <property type="match status" value="1"/>
</dbReference>
<dbReference type="NCBIfam" id="NF005298">
    <property type="entry name" value="PRK06826.1"/>
    <property type="match status" value="1"/>
</dbReference>
<dbReference type="Pfam" id="PF17657">
    <property type="entry name" value="DNA_pol3_finger"/>
    <property type="match status" value="1"/>
</dbReference>
<evidence type="ECO:0000256" key="3">
    <source>
        <dbReference type="ARBA" id="ARBA00019114"/>
    </source>
</evidence>
<dbReference type="SUPFAM" id="SSF89550">
    <property type="entry name" value="PHP domain-like"/>
    <property type="match status" value="1"/>
</dbReference>
<protein>
    <recommendedName>
        <fullName evidence="3">DNA polymerase III subunit alpha</fullName>
        <ecNumber evidence="2">2.7.7.7</ecNumber>
    </recommendedName>
</protein>
<dbReference type="InterPro" id="IPR029460">
    <property type="entry name" value="DNAPol_HHH"/>
</dbReference>
<gene>
    <name evidence="11" type="ORF">ASZ90_006614</name>
</gene>
<dbReference type="Pfam" id="PF07733">
    <property type="entry name" value="DNA_pol3_alpha"/>
    <property type="match status" value="1"/>
</dbReference>
<dbReference type="InterPro" id="IPR004365">
    <property type="entry name" value="NA-bd_OB_tRNA"/>
</dbReference>
<feature type="region of interest" description="Disordered" evidence="9">
    <location>
        <begin position="898"/>
        <end position="933"/>
    </location>
</feature>
<evidence type="ECO:0000256" key="8">
    <source>
        <dbReference type="ARBA" id="ARBA00049244"/>
    </source>
</evidence>
<dbReference type="InterPro" id="IPR011708">
    <property type="entry name" value="DNA_pol3_alpha_NTPase_dom"/>
</dbReference>
<dbReference type="GO" id="GO:0005737">
    <property type="term" value="C:cytoplasm"/>
    <property type="evidence" value="ECO:0007669"/>
    <property type="project" value="UniProtKB-SubCell"/>
</dbReference>
<dbReference type="NCBIfam" id="TIGR00594">
    <property type="entry name" value="polc"/>
    <property type="match status" value="1"/>
</dbReference>
<keyword evidence="7" id="KW-0239">DNA-directed DNA polymerase</keyword>
<organism evidence="11">
    <name type="scientific">hydrocarbon metagenome</name>
    <dbReference type="NCBI Taxonomy" id="938273"/>
    <lineage>
        <taxon>unclassified sequences</taxon>
        <taxon>metagenomes</taxon>
        <taxon>ecological metagenomes</taxon>
    </lineage>
</organism>